<gene>
    <name evidence="4" type="ORF">Ctob_006254</name>
</gene>
<evidence type="ECO:0000256" key="1">
    <source>
        <dbReference type="ARBA" id="ARBA00010199"/>
    </source>
</evidence>
<name>A0A0M0JH22_9EUKA</name>
<feature type="transmembrane region" description="Helical" evidence="3">
    <location>
        <begin position="322"/>
        <end position="344"/>
    </location>
</feature>
<protein>
    <submittedName>
        <fullName evidence="4">Mate efflux family protein</fullName>
    </submittedName>
</protein>
<feature type="transmembrane region" description="Helical" evidence="3">
    <location>
        <begin position="254"/>
        <end position="274"/>
    </location>
</feature>
<keyword evidence="5" id="KW-1185">Reference proteome</keyword>
<dbReference type="PANTHER" id="PTHR43298:SF2">
    <property type="entry name" value="FMN_FAD EXPORTER YEEO-RELATED"/>
    <property type="match status" value="1"/>
</dbReference>
<dbReference type="EMBL" id="JWZX01002931">
    <property type="protein sequence ID" value="KOO25770.1"/>
    <property type="molecule type" value="Genomic_DNA"/>
</dbReference>
<organism evidence="4 5">
    <name type="scientific">Chrysochromulina tobinii</name>
    <dbReference type="NCBI Taxonomy" id="1460289"/>
    <lineage>
        <taxon>Eukaryota</taxon>
        <taxon>Haptista</taxon>
        <taxon>Haptophyta</taxon>
        <taxon>Prymnesiophyceae</taxon>
        <taxon>Prymnesiales</taxon>
        <taxon>Chrysochromulinaceae</taxon>
        <taxon>Chrysochromulina</taxon>
    </lineage>
</organism>
<reference evidence="5" key="1">
    <citation type="journal article" date="2015" name="PLoS Genet.">
        <title>Genome Sequence and Transcriptome Analyses of Chrysochromulina tobin: Metabolic Tools for Enhanced Algal Fitness in the Prominent Order Prymnesiales (Haptophyceae).</title>
        <authorList>
            <person name="Hovde B.T."/>
            <person name="Deodato C.R."/>
            <person name="Hunsperger H.M."/>
            <person name="Ryken S.A."/>
            <person name="Yost W."/>
            <person name="Jha R.K."/>
            <person name="Patterson J."/>
            <person name="Monnat R.J. Jr."/>
            <person name="Barlow S.B."/>
            <person name="Starkenburg S.R."/>
            <person name="Cattolico R.A."/>
        </authorList>
    </citation>
    <scope>NUCLEOTIDE SEQUENCE</scope>
    <source>
        <strain evidence="5">CCMP291</strain>
    </source>
</reference>
<evidence type="ECO:0000313" key="5">
    <source>
        <dbReference type="Proteomes" id="UP000037460"/>
    </source>
</evidence>
<evidence type="ECO:0000313" key="4">
    <source>
        <dbReference type="EMBL" id="KOO25770.1"/>
    </source>
</evidence>
<sequence>MIYTVGELSAVGVHALSSAAEGAGNRQEGVGAAIVQGMWFAIASSAVLAVLALRPKLLAAYFSAVGVRDPAVAAMGSAYTRVTALGALPLSAAACASAGFKGIGETRPALLIAAATVLCNVALNGPFIARYGVAGAAWATTIAASLGCIISLGELARRGVRLRLRPPRLRSLARIGVIGAPLACSGLLFSGVYMGLGRTLSALSPSYLAALGIGHRIEAVAYTACEGYAVGCATVVGQWAGAKRLAEARTAATSAARTASLMLLPLAAVTWMLAERAAAVFAQDPLVISAAGSYLRTVALCFPLMAVEAVYEGALTGMQRTLWVLAVGIVFNLGRIPLALWLVPRWGVEGVWMAIAISTGFKAPIKWLCFRLARPKVEML</sequence>
<dbReference type="GO" id="GO:0005886">
    <property type="term" value="C:plasma membrane"/>
    <property type="evidence" value="ECO:0007669"/>
    <property type="project" value="TreeGrafter"/>
</dbReference>
<feature type="transmembrane region" description="Helical" evidence="3">
    <location>
        <begin position="109"/>
        <end position="129"/>
    </location>
</feature>
<feature type="transmembrane region" description="Helical" evidence="3">
    <location>
        <begin position="286"/>
        <end position="310"/>
    </location>
</feature>
<dbReference type="AlphaFoldDB" id="A0A0M0JH22"/>
<accession>A0A0M0JH22</accession>
<dbReference type="Pfam" id="PF01554">
    <property type="entry name" value="MatE"/>
    <property type="match status" value="2"/>
</dbReference>
<feature type="transmembrane region" description="Helical" evidence="3">
    <location>
        <begin position="175"/>
        <end position="196"/>
    </location>
</feature>
<keyword evidence="3" id="KW-0812">Transmembrane</keyword>
<keyword evidence="3" id="KW-1133">Transmembrane helix</keyword>
<dbReference type="GO" id="GO:0015297">
    <property type="term" value="F:antiporter activity"/>
    <property type="evidence" value="ECO:0007669"/>
    <property type="project" value="InterPro"/>
</dbReference>
<dbReference type="Proteomes" id="UP000037460">
    <property type="component" value="Unassembled WGS sequence"/>
</dbReference>
<dbReference type="GO" id="GO:0042910">
    <property type="term" value="F:xenobiotic transmembrane transporter activity"/>
    <property type="evidence" value="ECO:0007669"/>
    <property type="project" value="InterPro"/>
</dbReference>
<feature type="transmembrane region" description="Helical" evidence="3">
    <location>
        <begin position="350"/>
        <end position="370"/>
    </location>
</feature>
<feature type="transmembrane region" description="Helical" evidence="3">
    <location>
        <begin position="135"/>
        <end position="155"/>
    </location>
</feature>
<dbReference type="InterPro" id="IPR050222">
    <property type="entry name" value="MATE_MdtK"/>
</dbReference>
<proteinExistence type="inferred from homology"/>
<keyword evidence="2" id="KW-0813">Transport</keyword>
<dbReference type="OrthoDB" id="2126698at2759"/>
<comment type="caution">
    <text evidence="4">The sequence shown here is derived from an EMBL/GenBank/DDBJ whole genome shotgun (WGS) entry which is preliminary data.</text>
</comment>
<feature type="transmembrane region" description="Helical" evidence="3">
    <location>
        <begin position="33"/>
        <end position="53"/>
    </location>
</feature>
<evidence type="ECO:0000256" key="2">
    <source>
        <dbReference type="ARBA" id="ARBA00022448"/>
    </source>
</evidence>
<dbReference type="PANTHER" id="PTHR43298">
    <property type="entry name" value="MULTIDRUG RESISTANCE PROTEIN NORM-RELATED"/>
    <property type="match status" value="1"/>
</dbReference>
<comment type="similarity">
    <text evidence="1">Belongs to the multi antimicrobial extrusion (MATE) (TC 2.A.66.1) family.</text>
</comment>
<feature type="transmembrane region" description="Helical" evidence="3">
    <location>
        <begin position="219"/>
        <end position="242"/>
    </location>
</feature>
<evidence type="ECO:0000256" key="3">
    <source>
        <dbReference type="SAM" id="Phobius"/>
    </source>
</evidence>
<dbReference type="InterPro" id="IPR002528">
    <property type="entry name" value="MATE_fam"/>
</dbReference>
<keyword evidence="3" id="KW-0472">Membrane</keyword>